<dbReference type="SUPFAM" id="SSF46609">
    <property type="entry name" value="Fe,Mn superoxide dismutase (SOD), N-terminal domain"/>
    <property type="match status" value="1"/>
</dbReference>
<dbReference type="Gene3D" id="1.10.287.990">
    <property type="entry name" value="Fe,Mn superoxide dismutase (SOD) domain"/>
    <property type="match status" value="1"/>
</dbReference>
<dbReference type="InterPro" id="IPR036314">
    <property type="entry name" value="SOD_C_sf"/>
</dbReference>
<organism evidence="9 10">
    <name type="scientific">Candidatus Ryanbacteria bacterium RIFCSPLOWO2_01_FULL_48_26</name>
    <dbReference type="NCBI Taxonomy" id="1802126"/>
    <lineage>
        <taxon>Bacteria</taxon>
        <taxon>Candidatus Ryaniibacteriota</taxon>
    </lineage>
</organism>
<dbReference type="Gene3D" id="3.55.40.20">
    <property type="entry name" value="Iron/manganese superoxide dismutase, C-terminal domain"/>
    <property type="match status" value="1"/>
</dbReference>
<comment type="catalytic activity">
    <reaction evidence="6">
        <text>2 superoxide + 2 H(+) = H2O2 + O2</text>
        <dbReference type="Rhea" id="RHEA:20696"/>
        <dbReference type="ChEBI" id="CHEBI:15378"/>
        <dbReference type="ChEBI" id="CHEBI:15379"/>
        <dbReference type="ChEBI" id="CHEBI:16240"/>
        <dbReference type="ChEBI" id="CHEBI:18421"/>
        <dbReference type="EC" id="1.15.1.1"/>
    </reaction>
</comment>
<dbReference type="InterPro" id="IPR036324">
    <property type="entry name" value="Mn/Fe_SOD_N_sf"/>
</dbReference>
<dbReference type="AlphaFoldDB" id="A0A1G2GQZ0"/>
<dbReference type="Pfam" id="PF00081">
    <property type="entry name" value="Sod_Fe_N"/>
    <property type="match status" value="1"/>
</dbReference>
<name>A0A1G2GQZ0_9BACT</name>
<proteinExistence type="inferred from homology"/>
<evidence type="ECO:0000256" key="2">
    <source>
        <dbReference type="ARBA" id="ARBA00012682"/>
    </source>
</evidence>
<dbReference type="InterPro" id="IPR019832">
    <property type="entry name" value="Mn/Fe_SOD_C"/>
</dbReference>
<keyword evidence="3 5" id="KW-0479">Metal-binding</keyword>
<evidence type="ECO:0000256" key="6">
    <source>
        <dbReference type="RuleBase" id="RU000414"/>
    </source>
</evidence>
<dbReference type="InterPro" id="IPR001189">
    <property type="entry name" value="Mn/Fe_SOD"/>
</dbReference>
<dbReference type="PANTHER" id="PTHR43595">
    <property type="entry name" value="37S RIBOSOMAL PROTEIN S26, MITOCHONDRIAL"/>
    <property type="match status" value="1"/>
</dbReference>
<dbReference type="STRING" id="1802126.A3B25_00365"/>
<evidence type="ECO:0000256" key="1">
    <source>
        <dbReference type="ARBA" id="ARBA00008714"/>
    </source>
</evidence>
<keyword evidence="4 6" id="KW-0560">Oxidoreductase</keyword>
<dbReference type="FunFam" id="3.55.40.20:FF:000004">
    <property type="entry name" value="Superoxide dismutase [Fe]"/>
    <property type="match status" value="1"/>
</dbReference>
<dbReference type="InterPro" id="IPR019833">
    <property type="entry name" value="Mn/Fe_SOD_BS"/>
</dbReference>
<evidence type="ECO:0000313" key="9">
    <source>
        <dbReference type="EMBL" id="OGZ52637.1"/>
    </source>
</evidence>
<gene>
    <name evidence="9" type="ORF">A3B25_00365</name>
</gene>
<evidence type="ECO:0000256" key="5">
    <source>
        <dbReference type="PIRSR" id="PIRSR000349-1"/>
    </source>
</evidence>
<dbReference type="EMBL" id="MHNW01000042">
    <property type="protein sequence ID" value="OGZ52637.1"/>
    <property type="molecule type" value="Genomic_DNA"/>
</dbReference>
<dbReference type="SUPFAM" id="SSF54719">
    <property type="entry name" value="Fe,Mn superoxide dismutase (SOD), C-terminal domain"/>
    <property type="match status" value="1"/>
</dbReference>
<dbReference type="Proteomes" id="UP000179106">
    <property type="component" value="Unassembled WGS sequence"/>
</dbReference>
<reference evidence="9 10" key="1">
    <citation type="journal article" date="2016" name="Nat. Commun.">
        <title>Thousands of microbial genomes shed light on interconnected biogeochemical processes in an aquifer system.</title>
        <authorList>
            <person name="Anantharaman K."/>
            <person name="Brown C.T."/>
            <person name="Hug L.A."/>
            <person name="Sharon I."/>
            <person name="Castelle C.J."/>
            <person name="Probst A.J."/>
            <person name="Thomas B.C."/>
            <person name="Singh A."/>
            <person name="Wilkins M.J."/>
            <person name="Karaoz U."/>
            <person name="Brodie E.L."/>
            <person name="Williams K.H."/>
            <person name="Hubbard S.S."/>
            <person name="Banfield J.F."/>
        </authorList>
    </citation>
    <scope>NUCLEOTIDE SEQUENCE [LARGE SCALE GENOMIC DNA]</scope>
</reference>
<dbReference type="PROSITE" id="PS00088">
    <property type="entry name" value="SOD_MN"/>
    <property type="match status" value="1"/>
</dbReference>
<dbReference type="PIRSF" id="PIRSF000349">
    <property type="entry name" value="SODismutase"/>
    <property type="match status" value="1"/>
</dbReference>
<feature type="binding site" evidence="5">
    <location>
        <position position="180"/>
    </location>
    <ligand>
        <name>Mn(2+)</name>
        <dbReference type="ChEBI" id="CHEBI:29035"/>
    </ligand>
</feature>
<dbReference type="GO" id="GO:0046872">
    <property type="term" value="F:metal ion binding"/>
    <property type="evidence" value="ECO:0007669"/>
    <property type="project" value="UniProtKB-KW"/>
</dbReference>
<evidence type="ECO:0000259" key="8">
    <source>
        <dbReference type="Pfam" id="PF02777"/>
    </source>
</evidence>
<dbReference type="GO" id="GO:0004784">
    <property type="term" value="F:superoxide dismutase activity"/>
    <property type="evidence" value="ECO:0007669"/>
    <property type="project" value="UniProtKB-EC"/>
</dbReference>
<dbReference type="PRINTS" id="PR01703">
    <property type="entry name" value="MNSODISMTASE"/>
</dbReference>
<evidence type="ECO:0000256" key="4">
    <source>
        <dbReference type="ARBA" id="ARBA00023002"/>
    </source>
</evidence>
<dbReference type="EC" id="1.15.1.1" evidence="2 6"/>
<dbReference type="FunFam" id="1.10.287.990:FF:000001">
    <property type="entry name" value="Superoxide dismutase"/>
    <property type="match status" value="1"/>
</dbReference>
<feature type="binding site" evidence="5">
    <location>
        <position position="184"/>
    </location>
    <ligand>
        <name>Mn(2+)</name>
        <dbReference type="ChEBI" id="CHEBI:29035"/>
    </ligand>
</feature>
<dbReference type="Pfam" id="PF02777">
    <property type="entry name" value="Sod_Fe_C"/>
    <property type="match status" value="1"/>
</dbReference>
<comment type="caution">
    <text evidence="9">The sequence shown here is derived from an EMBL/GenBank/DDBJ whole genome shotgun (WGS) entry which is preliminary data.</text>
</comment>
<evidence type="ECO:0000313" key="10">
    <source>
        <dbReference type="Proteomes" id="UP000179106"/>
    </source>
</evidence>
<comment type="similarity">
    <text evidence="1 6">Belongs to the iron/manganese superoxide dismutase family.</text>
</comment>
<feature type="domain" description="Manganese/iron superoxide dismutase C-terminal" evidence="8">
    <location>
        <begin position="100"/>
        <end position="213"/>
    </location>
</feature>
<feature type="binding site" evidence="5">
    <location>
        <position position="82"/>
    </location>
    <ligand>
        <name>Mn(2+)</name>
        <dbReference type="ChEBI" id="CHEBI:29035"/>
    </ligand>
</feature>
<sequence length="218" mass="24928">MKYELPKLPYSYDALEPYIDARTMETHHAKHHRAYVDKLNEALDKHPELKAKTLEELLGRPDSIPEDIRGAVRNHGGGHFNHSLFWKIMVPPGKEGGGEPSGVLSKAIAEKFGSFADFQKNFSVAAMGVFGSGWAWLVVGREASDKRRETSNSKKEFKIIATPNQDSPISQGLQPIFGLDVWEHAYYLKYQNRRPEYIAAWWNVVNWREIEKNFEVSQ</sequence>
<dbReference type="PANTHER" id="PTHR43595:SF2">
    <property type="entry name" value="SMALL RIBOSOMAL SUBUNIT PROTEIN MS42"/>
    <property type="match status" value="1"/>
</dbReference>
<evidence type="ECO:0000259" key="7">
    <source>
        <dbReference type="Pfam" id="PF00081"/>
    </source>
</evidence>
<dbReference type="InterPro" id="IPR019831">
    <property type="entry name" value="Mn/Fe_SOD_N"/>
</dbReference>
<protein>
    <recommendedName>
        <fullName evidence="2 6">Superoxide dismutase</fullName>
        <ecNumber evidence="2 6">1.15.1.1</ecNumber>
    </recommendedName>
</protein>
<feature type="binding site" evidence="5">
    <location>
        <position position="27"/>
    </location>
    <ligand>
        <name>Mn(2+)</name>
        <dbReference type="ChEBI" id="CHEBI:29035"/>
    </ligand>
</feature>
<comment type="function">
    <text evidence="6">Destroys radicals which are normally produced within the cells and which are toxic to biological systems.</text>
</comment>
<feature type="domain" description="Manganese/iron superoxide dismutase N-terminal" evidence="7">
    <location>
        <begin position="2"/>
        <end position="89"/>
    </location>
</feature>
<dbReference type="GO" id="GO:0005737">
    <property type="term" value="C:cytoplasm"/>
    <property type="evidence" value="ECO:0007669"/>
    <property type="project" value="TreeGrafter"/>
</dbReference>
<accession>A0A1G2GQZ0</accession>
<evidence type="ECO:0000256" key="3">
    <source>
        <dbReference type="ARBA" id="ARBA00022723"/>
    </source>
</evidence>